<dbReference type="Pfam" id="PF12833">
    <property type="entry name" value="HTH_18"/>
    <property type="match status" value="1"/>
</dbReference>
<evidence type="ECO:0000256" key="2">
    <source>
        <dbReference type="ARBA" id="ARBA00023125"/>
    </source>
</evidence>
<dbReference type="SUPFAM" id="SSF46689">
    <property type="entry name" value="Homeodomain-like"/>
    <property type="match status" value="2"/>
</dbReference>
<protein>
    <submittedName>
        <fullName evidence="5">AraC family transcriptional regulator</fullName>
    </submittedName>
</protein>
<keyword evidence="6" id="KW-1185">Reference proteome</keyword>
<evidence type="ECO:0000256" key="3">
    <source>
        <dbReference type="ARBA" id="ARBA00023163"/>
    </source>
</evidence>
<name>A0ABY5VE02_9FIRM</name>
<dbReference type="EMBL" id="CP102290">
    <property type="protein sequence ID" value="UWP58477.1"/>
    <property type="molecule type" value="Genomic_DNA"/>
</dbReference>
<dbReference type="PROSITE" id="PS01124">
    <property type="entry name" value="HTH_ARAC_FAMILY_2"/>
    <property type="match status" value="1"/>
</dbReference>
<dbReference type="RefSeq" id="WP_187374520.1">
    <property type="nucleotide sequence ID" value="NZ_CABLBR010000015.1"/>
</dbReference>
<evidence type="ECO:0000256" key="1">
    <source>
        <dbReference type="ARBA" id="ARBA00023015"/>
    </source>
</evidence>
<dbReference type="InterPro" id="IPR018060">
    <property type="entry name" value="HTH_AraC"/>
</dbReference>
<keyword evidence="3" id="KW-0804">Transcription</keyword>
<dbReference type="PANTHER" id="PTHR43280">
    <property type="entry name" value="ARAC-FAMILY TRANSCRIPTIONAL REGULATOR"/>
    <property type="match status" value="1"/>
</dbReference>
<dbReference type="PRINTS" id="PR00032">
    <property type="entry name" value="HTHARAC"/>
</dbReference>
<proteinExistence type="predicted"/>
<dbReference type="Proteomes" id="UP001060164">
    <property type="component" value="Chromosome"/>
</dbReference>
<accession>A0ABY5VE02</accession>
<dbReference type="Gene3D" id="1.10.10.60">
    <property type="entry name" value="Homeodomain-like"/>
    <property type="match status" value="2"/>
</dbReference>
<dbReference type="InterPro" id="IPR018062">
    <property type="entry name" value="HTH_AraC-typ_CS"/>
</dbReference>
<dbReference type="InterPro" id="IPR009057">
    <property type="entry name" value="Homeodomain-like_sf"/>
</dbReference>
<evidence type="ECO:0000313" key="6">
    <source>
        <dbReference type="Proteomes" id="UP001060164"/>
    </source>
</evidence>
<feature type="domain" description="HTH araC/xylS-type" evidence="4">
    <location>
        <begin position="131"/>
        <end position="229"/>
    </location>
</feature>
<dbReference type="SMART" id="SM00342">
    <property type="entry name" value="HTH_ARAC"/>
    <property type="match status" value="1"/>
</dbReference>
<sequence length="241" mass="28316">MKQDIQINHFQECHGRHVHEYPQVLIPLKASLRLVAGETECQVSSRELCFIPEGMEHTCDFKGELLALNLDGQEITRHRYFLAEPFVLSMKGQILQLIQLIQAELREQPESESVKHLYRYFYSKLMEECMPPSIWYISNHYDAHITMEQLACIENYNVKYYNDWFKQKTGVSPGYYLRRTRIDKAKEILEKTEFGMTEIAVMIGYSSNSSFTRAFRSITGVSPEMYRKTIFNRGERMTKAL</sequence>
<dbReference type="PANTHER" id="PTHR43280:SF26">
    <property type="entry name" value="ARAC-FAMILY TRANSCRIPTIONAL REGULATOR"/>
    <property type="match status" value="1"/>
</dbReference>
<evidence type="ECO:0000259" key="4">
    <source>
        <dbReference type="PROSITE" id="PS01124"/>
    </source>
</evidence>
<evidence type="ECO:0000313" key="5">
    <source>
        <dbReference type="EMBL" id="UWP58477.1"/>
    </source>
</evidence>
<keyword evidence="2" id="KW-0238">DNA-binding</keyword>
<reference evidence="5" key="1">
    <citation type="journal article" date="2022" name="Cell">
        <title>Design, construction, and in vivo augmentation of a complex gut microbiome.</title>
        <authorList>
            <person name="Cheng A.G."/>
            <person name="Ho P.Y."/>
            <person name="Aranda-Diaz A."/>
            <person name="Jain S."/>
            <person name="Yu F.B."/>
            <person name="Meng X."/>
            <person name="Wang M."/>
            <person name="Iakiviak M."/>
            <person name="Nagashima K."/>
            <person name="Zhao A."/>
            <person name="Murugkar P."/>
            <person name="Patil A."/>
            <person name="Atabakhsh K."/>
            <person name="Weakley A."/>
            <person name="Yan J."/>
            <person name="Brumbaugh A.R."/>
            <person name="Higginbottom S."/>
            <person name="Dimas A."/>
            <person name="Shiver A.L."/>
            <person name="Deutschbauer A."/>
            <person name="Neff N."/>
            <person name="Sonnenburg J.L."/>
            <person name="Huang K.C."/>
            <person name="Fischbach M.A."/>
        </authorList>
    </citation>
    <scope>NUCLEOTIDE SEQUENCE</scope>
    <source>
        <strain evidence="5">DSM 19829</strain>
    </source>
</reference>
<keyword evidence="1" id="KW-0805">Transcription regulation</keyword>
<gene>
    <name evidence="5" type="ORF">NQ502_13950</name>
</gene>
<dbReference type="InterPro" id="IPR020449">
    <property type="entry name" value="Tscrpt_reg_AraC-type_HTH"/>
</dbReference>
<organism evidence="5 6">
    <name type="scientific">Ruminococcus gauvreauii</name>
    <dbReference type="NCBI Taxonomy" id="438033"/>
    <lineage>
        <taxon>Bacteria</taxon>
        <taxon>Bacillati</taxon>
        <taxon>Bacillota</taxon>
        <taxon>Clostridia</taxon>
        <taxon>Eubacteriales</taxon>
        <taxon>Oscillospiraceae</taxon>
        <taxon>Ruminococcus</taxon>
    </lineage>
</organism>
<dbReference type="PROSITE" id="PS00041">
    <property type="entry name" value="HTH_ARAC_FAMILY_1"/>
    <property type="match status" value="1"/>
</dbReference>